<reference evidence="2 3" key="1">
    <citation type="journal article" date="2018" name="Genome Res.">
        <title>The genomic architecture and molecular evolution of ant odorant receptors.</title>
        <authorList>
            <person name="McKenzie S.K."/>
            <person name="Kronauer D.J.C."/>
        </authorList>
    </citation>
    <scope>NUCLEOTIDE SEQUENCE [LARGE SCALE GENOMIC DNA]</scope>
    <source>
        <strain evidence="2">Clonal line C1</strain>
    </source>
</reference>
<dbReference type="Pfam" id="PF26215">
    <property type="entry name" value="HTH_animal"/>
    <property type="match status" value="1"/>
</dbReference>
<dbReference type="PROSITE" id="PS50878">
    <property type="entry name" value="RT_POL"/>
    <property type="match status" value="1"/>
</dbReference>
<accession>A0A3L8DZ83</accession>
<name>A0A3L8DZ83_OOCBI</name>
<sequence length="263" mass="30487">MVLSSTCFKFNDKFYEQVYGSPMGSPLSPVLADLVMEDLEAHCIGLLDFNLRIFVRYVDDVFTVLSVDKIQTVLRVFNDYHPRLQFTFELEKDNHINFLDTTVIRDGNALITNWARKATFSGRYINYHSNHPDNHKISVITNLVDRAILLSDPRFHVSNIEIVRKILTNNCYPLTFINKHISKGIRRIKGSDNTEGKHDQHANNNLVILPYIKQYSGIIKTKLNRLGIKVLYKTVTYHLLPLEKDQIMVEIVDHIFVLPVWSK</sequence>
<dbReference type="PANTHER" id="PTHR21301">
    <property type="entry name" value="REVERSE TRANSCRIPTASE"/>
    <property type="match status" value="1"/>
</dbReference>
<dbReference type="InterPro" id="IPR043502">
    <property type="entry name" value="DNA/RNA_pol_sf"/>
</dbReference>
<protein>
    <recommendedName>
        <fullName evidence="1">Reverse transcriptase domain-containing protein</fullName>
    </recommendedName>
</protein>
<organism evidence="2 3">
    <name type="scientific">Ooceraea biroi</name>
    <name type="common">Clonal raider ant</name>
    <name type="synonym">Cerapachys biroi</name>
    <dbReference type="NCBI Taxonomy" id="2015173"/>
    <lineage>
        <taxon>Eukaryota</taxon>
        <taxon>Metazoa</taxon>
        <taxon>Ecdysozoa</taxon>
        <taxon>Arthropoda</taxon>
        <taxon>Hexapoda</taxon>
        <taxon>Insecta</taxon>
        <taxon>Pterygota</taxon>
        <taxon>Neoptera</taxon>
        <taxon>Endopterygota</taxon>
        <taxon>Hymenoptera</taxon>
        <taxon>Apocrita</taxon>
        <taxon>Aculeata</taxon>
        <taxon>Formicoidea</taxon>
        <taxon>Formicidae</taxon>
        <taxon>Dorylinae</taxon>
        <taxon>Ooceraea</taxon>
    </lineage>
</organism>
<dbReference type="AlphaFoldDB" id="A0A3L8DZ83"/>
<dbReference type="PANTHER" id="PTHR21301:SF10">
    <property type="entry name" value="REVERSE TRANSCRIPTASE DOMAIN-CONTAINING PROTEIN"/>
    <property type="match status" value="1"/>
</dbReference>
<dbReference type="Proteomes" id="UP000279307">
    <property type="component" value="Chromosome 2"/>
</dbReference>
<evidence type="ECO:0000259" key="1">
    <source>
        <dbReference type="PROSITE" id="PS50878"/>
    </source>
</evidence>
<comment type="caution">
    <text evidence="2">The sequence shown here is derived from an EMBL/GenBank/DDBJ whole genome shotgun (WGS) entry which is preliminary data.</text>
</comment>
<gene>
    <name evidence="2" type="ORF">DMN91_001939</name>
</gene>
<dbReference type="InterPro" id="IPR000477">
    <property type="entry name" value="RT_dom"/>
</dbReference>
<feature type="domain" description="Reverse transcriptase" evidence="1">
    <location>
        <begin position="1"/>
        <end position="125"/>
    </location>
</feature>
<evidence type="ECO:0000313" key="3">
    <source>
        <dbReference type="Proteomes" id="UP000279307"/>
    </source>
</evidence>
<dbReference type="SUPFAM" id="SSF56672">
    <property type="entry name" value="DNA/RNA polymerases"/>
    <property type="match status" value="1"/>
</dbReference>
<dbReference type="OrthoDB" id="10034600at2759"/>
<dbReference type="EMBL" id="QOIP01000002">
    <property type="protein sequence ID" value="RLU25780.1"/>
    <property type="molecule type" value="Genomic_DNA"/>
</dbReference>
<dbReference type="CDD" id="cd00304">
    <property type="entry name" value="RT_like"/>
    <property type="match status" value="1"/>
</dbReference>
<dbReference type="GO" id="GO:0071897">
    <property type="term" value="P:DNA biosynthetic process"/>
    <property type="evidence" value="ECO:0007669"/>
    <property type="project" value="UniProtKB-ARBA"/>
</dbReference>
<dbReference type="InterPro" id="IPR058912">
    <property type="entry name" value="HTH_animal"/>
</dbReference>
<proteinExistence type="predicted"/>
<evidence type="ECO:0000313" key="2">
    <source>
        <dbReference type="EMBL" id="RLU25780.1"/>
    </source>
</evidence>